<keyword evidence="1" id="KW-0812">Transmembrane</keyword>
<evidence type="ECO:0000256" key="1">
    <source>
        <dbReference type="SAM" id="Phobius"/>
    </source>
</evidence>
<dbReference type="Pfam" id="PF04246">
    <property type="entry name" value="RseC_MucC"/>
    <property type="match status" value="1"/>
</dbReference>
<reference evidence="2 3" key="1">
    <citation type="submission" date="2020-08" db="EMBL/GenBank/DDBJ databases">
        <authorList>
            <person name="Kim C.M."/>
        </authorList>
    </citation>
    <scope>NUCLEOTIDE SEQUENCE [LARGE SCALE GENOMIC DNA]</scope>
    <source>
        <strain evidence="2 3">SR9</strain>
    </source>
</reference>
<dbReference type="PANTHER" id="PTHR35867:SF1">
    <property type="entry name" value="PROTEIN RSEC"/>
    <property type="match status" value="1"/>
</dbReference>
<dbReference type="PIRSF" id="PIRSF004923">
    <property type="entry name" value="RseC"/>
    <property type="match status" value="1"/>
</dbReference>
<feature type="transmembrane region" description="Helical" evidence="1">
    <location>
        <begin position="80"/>
        <end position="100"/>
    </location>
</feature>
<dbReference type="PANTHER" id="PTHR35867">
    <property type="entry name" value="PROTEIN RSEC"/>
    <property type="match status" value="1"/>
</dbReference>
<dbReference type="Proteomes" id="UP000581189">
    <property type="component" value="Unassembled WGS sequence"/>
</dbReference>
<name>A0A7W4DF39_9GAMM</name>
<comment type="caution">
    <text evidence="2">The sequence shown here is derived from an EMBL/GenBank/DDBJ whole genome shotgun (WGS) entry which is preliminary data.</text>
</comment>
<dbReference type="GO" id="GO:0004175">
    <property type="term" value="F:endopeptidase activity"/>
    <property type="evidence" value="ECO:0007669"/>
    <property type="project" value="UniProtKB-ARBA"/>
</dbReference>
<feature type="transmembrane region" description="Helical" evidence="1">
    <location>
        <begin position="106"/>
        <end position="122"/>
    </location>
</feature>
<dbReference type="RefSeq" id="WP_182835081.1">
    <property type="nucleotide sequence ID" value="NZ_JACJFN010000005.1"/>
</dbReference>
<dbReference type="InterPro" id="IPR026268">
    <property type="entry name" value="RseC"/>
</dbReference>
<dbReference type="GO" id="GO:0080120">
    <property type="term" value="P:CAAX-box protein maturation"/>
    <property type="evidence" value="ECO:0007669"/>
    <property type="project" value="UniProtKB-ARBA"/>
</dbReference>
<dbReference type="AlphaFoldDB" id="A0A7W4DF39"/>
<evidence type="ECO:0000313" key="2">
    <source>
        <dbReference type="EMBL" id="MBB1521137.1"/>
    </source>
</evidence>
<proteinExistence type="predicted"/>
<dbReference type="EMBL" id="JACJFN010000005">
    <property type="protein sequence ID" value="MBB1521137.1"/>
    <property type="molecule type" value="Genomic_DNA"/>
</dbReference>
<sequence length="148" mass="15800">MIEEPGRVIALEAGAVWVETLRKSTCSSCSANAGCGQGLMNKLGVGRNRGLVRALSDLQLQVGDSVVIGVREELLLRGAFLVYLLPLVGLFTFALFAQWLGLSEPLVILFGLAGLVLAWLVVRWRSRRTAGDPALQPVVVCALLVGTV</sequence>
<keyword evidence="1" id="KW-1133">Transmembrane helix</keyword>
<dbReference type="InterPro" id="IPR007359">
    <property type="entry name" value="SigmaE_reg_RseC_MucC"/>
</dbReference>
<evidence type="ECO:0000313" key="3">
    <source>
        <dbReference type="Proteomes" id="UP000581189"/>
    </source>
</evidence>
<gene>
    <name evidence="2" type="ORF">H3H45_17985</name>
</gene>
<keyword evidence="3" id="KW-1185">Reference proteome</keyword>
<organism evidence="2 3">
    <name type="scientific">Aquipseudomonas guryensis</name>
    <dbReference type="NCBI Taxonomy" id="2759165"/>
    <lineage>
        <taxon>Bacteria</taxon>
        <taxon>Pseudomonadati</taxon>
        <taxon>Pseudomonadota</taxon>
        <taxon>Gammaproteobacteria</taxon>
        <taxon>Pseudomonadales</taxon>
        <taxon>Pseudomonadaceae</taxon>
        <taxon>Aquipseudomonas</taxon>
    </lineage>
</organism>
<protein>
    <submittedName>
        <fullName evidence="2">SoxR reducing system RseC family protein</fullName>
    </submittedName>
</protein>
<keyword evidence="1" id="KW-0472">Membrane</keyword>
<accession>A0A7W4DF39</accession>